<sequence length="274" mass="30887">MRKSIVNKTSVNIKQDNKNDEKKINTCLGVVEYLKAISKSTIKCIENVMLLQSQYPTCSIIVINLVEALNNKMTSTYISIEGEGKFYKNKKIDIRSGDPYFLNIKPNAASPLLYQLLENIYNNIRDNKCIPNSLQNINIDDIEEKTLNKGSIYINKLAGAVVEYININGKSTILSVNEELENLTKRDKQIMKLIVVPIVFYKNGNTAKVTFGLKKLIIDKNFNANIINVDGTTERVCMTDNFEDDIRGLGVMEKDDDIIEDDDVEQSLFGGING</sequence>
<evidence type="ECO:0000256" key="2">
    <source>
        <dbReference type="ARBA" id="ARBA00023067"/>
    </source>
</evidence>
<keyword evidence="3 8" id="KW-0238">DNA-binding</keyword>
<evidence type="ECO:0000256" key="1">
    <source>
        <dbReference type="ARBA" id="ARBA00022518"/>
    </source>
</evidence>
<comment type="subunit">
    <text evidence="8">Homoomultimer. Interacts with the small subunit of ribonucleotide reductase.</text>
</comment>
<dbReference type="GO" id="GO:0030430">
    <property type="term" value="C:host cell cytoplasm"/>
    <property type="evidence" value="ECO:0007669"/>
    <property type="project" value="UniProtKB-SubCell"/>
</dbReference>
<dbReference type="Proteomes" id="UP000121784">
    <property type="component" value="Segment"/>
</dbReference>
<protein>
    <recommendedName>
        <fullName evidence="7 8">Protein OPG079</fullName>
    </recommendedName>
</protein>
<evidence type="ECO:0000256" key="8">
    <source>
        <dbReference type="PIRNR" id="PIRNR003767"/>
    </source>
</evidence>
<dbReference type="GO" id="GO:0030261">
    <property type="term" value="P:chromosome condensation"/>
    <property type="evidence" value="ECO:0007669"/>
    <property type="project" value="UniProtKB-UniRule"/>
</dbReference>
<evidence type="ECO:0000313" key="9">
    <source>
        <dbReference type="EMBL" id="AIT70676.1"/>
    </source>
</evidence>
<name>A0A097IVS1_9POXV</name>
<comment type="function">
    <text evidence="5">Plays an essential role in viral DNA replication. Binds to ssDNA with high affinity and localizes to cytoplasmic factories where nascent viral genomes accumulate. May disrupt loops, hairpins and other secondary structures present on ssDNA to reduce and eliminate pausing of viral DNA polymerase at specific sites during elongation.</text>
</comment>
<keyword evidence="1" id="KW-0244">Early protein</keyword>
<dbReference type="EMBL" id="KM595078">
    <property type="protein sequence ID" value="AIT70676.1"/>
    <property type="molecule type" value="Genomic_DNA"/>
</dbReference>
<evidence type="ECO:0000256" key="6">
    <source>
        <dbReference type="ARBA" id="ARBA00034757"/>
    </source>
</evidence>
<evidence type="ECO:0000256" key="3">
    <source>
        <dbReference type="ARBA" id="ARBA00023125"/>
    </source>
</evidence>
<keyword evidence="4 8" id="KW-1035">Host cytoplasm</keyword>
<proteinExistence type="inferred from homology"/>
<dbReference type="Pfam" id="PF04661">
    <property type="entry name" value="Pox_I3"/>
    <property type="match status" value="1"/>
</dbReference>
<dbReference type="GO" id="GO:0003697">
    <property type="term" value="F:single-stranded DNA binding"/>
    <property type="evidence" value="ECO:0007669"/>
    <property type="project" value="UniProtKB-UniRule"/>
</dbReference>
<accession>A0A097IVS1</accession>
<organism evidence="9 10">
    <name type="scientific">Cotia virus</name>
    <dbReference type="NCBI Taxonomy" id="39444"/>
    <lineage>
        <taxon>Viruses</taxon>
        <taxon>Varidnaviria</taxon>
        <taxon>Bamfordvirae</taxon>
        <taxon>Nucleocytoviricota</taxon>
        <taxon>Pokkesviricetes</taxon>
        <taxon>Chitovirales</taxon>
        <taxon>Poxviridae</taxon>
        <taxon>Chordopoxvirinae</taxon>
        <taxon>Oryzopoxvirus</taxon>
        <taxon>Oryzopoxvirus cotia</taxon>
    </lineage>
</organism>
<keyword evidence="2 8" id="KW-0226">DNA condensation</keyword>
<evidence type="ECO:0000256" key="5">
    <source>
        <dbReference type="ARBA" id="ARBA00034682"/>
    </source>
</evidence>
<evidence type="ECO:0000256" key="7">
    <source>
        <dbReference type="ARBA" id="ARBA00034817"/>
    </source>
</evidence>
<gene>
    <name evidence="9" type="primary">61</name>
</gene>
<dbReference type="InterPro" id="IPR006754">
    <property type="entry name" value="Poxvirus_I3_ssDNA-bd"/>
</dbReference>
<evidence type="ECO:0000256" key="4">
    <source>
        <dbReference type="ARBA" id="ARBA00023200"/>
    </source>
</evidence>
<dbReference type="PIRSF" id="PIRSF003767">
    <property type="entry name" value="VAC_I3L"/>
    <property type="match status" value="1"/>
</dbReference>
<reference evidence="9 10" key="1">
    <citation type="submission" date="2014-09" db="EMBL/GenBank/DDBJ databases">
        <title>Complete Genome Sequence of the Embu Virus Strain SPAn 880.</title>
        <authorList>
            <person name="Ibrahim M.S."/>
            <person name="Antwerpen M.H."/>
            <person name="Georgi E."/>
            <person name="Vette P."/>
            <person name="Zoeller G."/>
            <person name="Meyer H."/>
        </authorList>
    </citation>
    <scope>NUCLEOTIDE SEQUENCE [LARGE SCALE GENOMIC DNA]</scope>
    <source>
        <strain evidence="9">SPAn880</strain>
    </source>
</reference>
<comment type="similarity">
    <text evidence="6 8">Belongs to the orthopoxvirus OPG079 family.</text>
</comment>
<evidence type="ECO:0000313" key="10">
    <source>
        <dbReference type="Proteomes" id="UP000121784"/>
    </source>
</evidence>
<comment type="subcellular location">
    <subcellularLocation>
        <location evidence="8">Host cytoplasm</location>
    </subcellularLocation>
    <text evidence="8">Localizes in cytoplasmic virus factories, where it is associated with viral DNA.</text>
</comment>